<keyword evidence="1" id="KW-0472">Membrane</keyword>
<dbReference type="KEGG" id="samy:DB32_005527"/>
<keyword evidence="3" id="KW-1185">Reference proteome</keyword>
<proteinExistence type="predicted"/>
<dbReference type="AlphaFoldDB" id="A0A0F6YLI5"/>
<dbReference type="EMBL" id="CP011125">
    <property type="protein sequence ID" value="AKF08378.1"/>
    <property type="molecule type" value="Genomic_DNA"/>
</dbReference>
<accession>A0A0F6YLI5</accession>
<name>A0A0F6YLI5_9BACT</name>
<protein>
    <submittedName>
        <fullName evidence="2">Uncharacterized protein</fullName>
    </submittedName>
</protein>
<feature type="transmembrane region" description="Helical" evidence="1">
    <location>
        <begin position="43"/>
        <end position="60"/>
    </location>
</feature>
<evidence type="ECO:0000313" key="2">
    <source>
        <dbReference type="EMBL" id="AKF08378.1"/>
    </source>
</evidence>
<keyword evidence="1" id="KW-0812">Transmembrane</keyword>
<organism evidence="2 3">
    <name type="scientific">Sandaracinus amylolyticus</name>
    <dbReference type="NCBI Taxonomy" id="927083"/>
    <lineage>
        <taxon>Bacteria</taxon>
        <taxon>Pseudomonadati</taxon>
        <taxon>Myxococcota</taxon>
        <taxon>Polyangia</taxon>
        <taxon>Polyangiales</taxon>
        <taxon>Sandaracinaceae</taxon>
        <taxon>Sandaracinus</taxon>
    </lineage>
</organism>
<feature type="transmembrane region" description="Helical" evidence="1">
    <location>
        <begin position="20"/>
        <end position="37"/>
    </location>
</feature>
<sequence length="370" mass="38957">MERTDDGLRITLRYSAPSDAGTAIIAAAAAIGGAVAVPSIGALGAVIALASLVVLVWTVVRARRVATITFHRDLRAEAPWAEPFEPIAVAELARIEAREEPGLGHRIVAIRRDAAGQAIPVVPFHRVRSAVVDVSRILADRLVFLQQTGAPAPAAPVATDAPAVPVVSTPVAAAVAAAVAIRPAPARSPEPAPVPPGGLERLGPALRAMIDRGLAVEASWPATSDWMEHVLYEPGAHGRYVRGVSSTSNDGSGVGGVPGGRSFVDAPQVERELERSDAIVVVLGRDRAFVARCSRCAPLADALGRRADRVYANGGVYLSASAWGLLARAWDGDAEVDRLRCPECGRHAEREARWAWRRTVFVAGREDSPS</sequence>
<evidence type="ECO:0000256" key="1">
    <source>
        <dbReference type="SAM" id="Phobius"/>
    </source>
</evidence>
<evidence type="ECO:0000313" key="3">
    <source>
        <dbReference type="Proteomes" id="UP000034883"/>
    </source>
</evidence>
<keyword evidence="1" id="KW-1133">Transmembrane helix</keyword>
<dbReference type="Proteomes" id="UP000034883">
    <property type="component" value="Chromosome"/>
</dbReference>
<gene>
    <name evidence="2" type="ORF">DB32_005527</name>
</gene>
<reference evidence="2 3" key="1">
    <citation type="submission" date="2015-03" db="EMBL/GenBank/DDBJ databases">
        <title>Genome assembly of Sandaracinus amylolyticus DSM 53668.</title>
        <authorList>
            <person name="Sharma G."/>
            <person name="Subramanian S."/>
        </authorList>
    </citation>
    <scope>NUCLEOTIDE SEQUENCE [LARGE SCALE GENOMIC DNA]</scope>
    <source>
        <strain evidence="2 3">DSM 53668</strain>
    </source>
</reference>